<sequence>MAEIYNEENFGPVQHAAATTDVNDMSKEDYKAFKDKFDKEQKSIKLGYERVKAKVKKLHSSFQKAVVVGTRSGSGKIIKEHCESLIQIWGGAPDTLPLEYGESSLTGVHPEAENNANSFEERDVLKLCEDEPSNTGFENLQGIGKEQKKRKCLTALYVDEK</sequence>
<reference evidence="1" key="1">
    <citation type="submission" date="2020-04" db="EMBL/GenBank/DDBJ databases">
        <authorList>
            <person name="Alioto T."/>
            <person name="Alioto T."/>
            <person name="Gomez Garrido J."/>
        </authorList>
    </citation>
    <scope>NUCLEOTIDE SEQUENCE</scope>
    <source>
        <strain evidence="1">A484AB</strain>
    </source>
</reference>
<dbReference type="AlphaFoldDB" id="A0A7D9F139"/>
<accession>A0A7D9F139</accession>
<evidence type="ECO:0000313" key="2">
    <source>
        <dbReference type="Proteomes" id="UP001152795"/>
    </source>
</evidence>
<dbReference type="Proteomes" id="UP001152795">
    <property type="component" value="Unassembled WGS sequence"/>
</dbReference>
<gene>
    <name evidence="1" type="ORF">PACLA_8A025088</name>
</gene>
<dbReference type="EMBL" id="CACRXK020010603">
    <property type="protein sequence ID" value="CAB4019727.1"/>
    <property type="molecule type" value="Genomic_DNA"/>
</dbReference>
<organism evidence="1 2">
    <name type="scientific">Paramuricea clavata</name>
    <name type="common">Red gorgonian</name>
    <name type="synonym">Violescent sea-whip</name>
    <dbReference type="NCBI Taxonomy" id="317549"/>
    <lineage>
        <taxon>Eukaryota</taxon>
        <taxon>Metazoa</taxon>
        <taxon>Cnidaria</taxon>
        <taxon>Anthozoa</taxon>
        <taxon>Octocorallia</taxon>
        <taxon>Malacalcyonacea</taxon>
        <taxon>Plexauridae</taxon>
        <taxon>Paramuricea</taxon>
    </lineage>
</organism>
<dbReference type="OrthoDB" id="5982327at2759"/>
<comment type="caution">
    <text evidence="1">The sequence shown here is derived from an EMBL/GenBank/DDBJ whole genome shotgun (WGS) entry which is preliminary data.</text>
</comment>
<protein>
    <submittedName>
        <fullName evidence="1">Uncharacterized protein</fullName>
    </submittedName>
</protein>
<proteinExistence type="predicted"/>
<evidence type="ECO:0000313" key="1">
    <source>
        <dbReference type="EMBL" id="CAB4019727.1"/>
    </source>
</evidence>
<name>A0A7D9F139_PARCT</name>
<keyword evidence="2" id="KW-1185">Reference proteome</keyword>